<accession>Q4C9E6</accession>
<dbReference type="AlphaFoldDB" id="Q4C9E6"/>
<protein>
    <submittedName>
        <fullName evidence="1">Uncharacterized protein</fullName>
    </submittedName>
</protein>
<organism evidence="1 2">
    <name type="scientific">Crocosphaera watsonii WH 8501</name>
    <dbReference type="NCBI Taxonomy" id="165597"/>
    <lineage>
        <taxon>Bacteria</taxon>
        <taxon>Bacillati</taxon>
        <taxon>Cyanobacteriota</taxon>
        <taxon>Cyanophyceae</taxon>
        <taxon>Oscillatoriophycideae</taxon>
        <taxon>Chroococcales</taxon>
        <taxon>Aphanothecaceae</taxon>
        <taxon>Crocosphaera</taxon>
    </lineage>
</organism>
<sequence length="99" mass="11859">MAVIGKYCKAYPLKSLRQYEQWTEELENVREETQEIDGKQVQIKRDLSEDDFLYLQENYIVTDGIFKDENVIFAQVTDEWKTFCHERLQFENPLSVESD</sequence>
<dbReference type="RefSeq" id="WP_007303637.1">
    <property type="nucleotide sequence ID" value="NZ_AADV02000001.1"/>
</dbReference>
<name>Q4C9E6_CROWT</name>
<evidence type="ECO:0000313" key="1">
    <source>
        <dbReference type="EMBL" id="EAM53340.1"/>
    </source>
</evidence>
<proteinExistence type="predicted"/>
<gene>
    <name evidence="1" type="ORF">CwatDRAFT_6364</name>
</gene>
<dbReference type="Proteomes" id="UP000003922">
    <property type="component" value="Unassembled WGS sequence"/>
</dbReference>
<keyword evidence="2" id="KW-1185">Reference proteome</keyword>
<comment type="caution">
    <text evidence="1">The sequence shown here is derived from an EMBL/GenBank/DDBJ whole genome shotgun (WGS) entry which is preliminary data.</text>
</comment>
<reference evidence="1" key="3">
    <citation type="submission" date="2016-12" db="EMBL/GenBank/DDBJ databases">
        <title>Annotation of the draft genome assembly of Crocosphaera watsonii WH 8501.</title>
        <authorList>
            <consortium name="US DOE Joint Genome Institute (JGI-ORNL)"/>
            <person name="Larimer F."/>
            <person name="Land M."/>
        </authorList>
    </citation>
    <scope>NUCLEOTIDE SEQUENCE</scope>
    <source>
        <strain evidence="1">WH 8501</strain>
    </source>
</reference>
<reference evidence="1" key="2">
    <citation type="submission" date="2005-06" db="EMBL/GenBank/DDBJ databases">
        <title>Sequencing of the draft genome and assembly of Crocosphaera watsonii WH 8501.</title>
        <authorList>
            <consortium name="US DOE Joint Genome Institute (JGI-PGF)"/>
            <person name="Copeland A."/>
            <person name="Lucas S."/>
            <person name="Lapidus A."/>
            <person name="Barry K."/>
            <person name="Detter C."/>
            <person name="Glavina T."/>
            <person name="Hammon N."/>
            <person name="Israni S."/>
            <person name="Pitluck S."/>
            <person name="Richardson P."/>
        </authorList>
    </citation>
    <scope>NUCLEOTIDE SEQUENCE [LARGE SCALE GENOMIC DNA]</scope>
    <source>
        <strain evidence="1">WH 8501</strain>
    </source>
</reference>
<dbReference type="EMBL" id="AADV02000001">
    <property type="protein sequence ID" value="EAM53340.1"/>
    <property type="molecule type" value="Genomic_DNA"/>
</dbReference>
<dbReference type="KEGG" id="cwa:CwatDRAFT_6364"/>
<evidence type="ECO:0000313" key="2">
    <source>
        <dbReference type="Proteomes" id="UP000003922"/>
    </source>
</evidence>
<reference evidence="1" key="1">
    <citation type="submission" date="2004-02" db="EMBL/GenBank/DDBJ databases">
        <authorList>
            <consortium name="DOE Joint Genome Institute"/>
        </authorList>
    </citation>
    <scope>NUCLEOTIDE SEQUENCE [LARGE SCALE GENOMIC DNA]</scope>
    <source>
        <strain evidence="1">WH 8501</strain>
    </source>
</reference>
<dbReference type="OrthoDB" id="427912at2"/>